<evidence type="ECO:0000313" key="2">
    <source>
        <dbReference type="Proteomes" id="UP000789702"/>
    </source>
</evidence>
<organism evidence="1 2">
    <name type="scientific">Dentiscutata heterogama</name>
    <dbReference type="NCBI Taxonomy" id="1316150"/>
    <lineage>
        <taxon>Eukaryota</taxon>
        <taxon>Fungi</taxon>
        <taxon>Fungi incertae sedis</taxon>
        <taxon>Mucoromycota</taxon>
        <taxon>Glomeromycotina</taxon>
        <taxon>Glomeromycetes</taxon>
        <taxon>Diversisporales</taxon>
        <taxon>Gigasporaceae</taxon>
        <taxon>Dentiscutata</taxon>
    </lineage>
</organism>
<comment type="caution">
    <text evidence="1">The sequence shown here is derived from an EMBL/GenBank/DDBJ whole genome shotgun (WGS) entry which is preliminary data.</text>
</comment>
<name>A0ACA9JZQ4_9GLOM</name>
<sequence>MDIDSSDFVINQENDNKTCEYQENESTTSTHSDEDEDEDKKDWCLNIKATSIIA</sequence>
<dbReference type="Proteomes" id="UP000789702">
    <property type="component" value="Unassembled WGS sequence"/>
</dbReference>
<keyword evidence="2" id="KW-1185">Reference proteome</keyword>
<evidence type="ECO:0000313" key="1">
    <source>
        <dbReference type="EMBL" id="CAG8443826.1"/>
    </source>
</evidence>
<proteinExistence type="predicted"/>
<protein>
    <submittedName>
        <fullName evidence="1">10664_t:CDS:1</fullName>
    </submittedName>
</protein>
<accession>A0ACA9JZQ4</accession>
<gene>
    <name evidence="1" type="ORF">DHETER_LOCUS437</name>
</gene>
<dbReference type="EMBL" id="CAJVPU010000211">
    <property type="protein sequence ID" value="CAG8443826.1"/>
    <property type="molecule type" value="Genomic_DNA"/>
</dbReference>
<reference evidence="1" key="1">
    <citation type="submission" date="2021-06" db="EMBL/GenBank/DDBJ databases">
        <authorList>
            <person name="Kallberg Y."/>
            <person name="Tangrot J."/>
            <person name="Rosling A."/>
        </authorList>
    </citation>
    <scope>NUCLEOTIDE SEQUENCE</scope>
    <source>
        <strain evidence="1">IL203A</strain>
    </source>
</reference>